<reference evidence="2" key="1">
    <citation type="submission" date="2019-09" db="EMBL/GenBank/DDBJ databases">
        <title>Nucleotide sequences of blaCTX-M-1 carrying IncI1 in Norwegian broiler production.</title>
        <authorList>
            <person name="Mo S.S."/>
            <person name="Telke A.A."/>
            <person name="Osei K.O."/>
            <person name="Sekse C."/>
            <person name="Slettemeas J.S."/>
            <person name="Urdahl A.-M."/>
        </authorList>
    </citation>
    <scope>NUCLEOTIDE SEQUENCE</scope>
    <source>
        <strain evidence="2">2016-40-21254</strain>
        <plasmid evidence="2">p21254</plasmid>
    </source>
</reference>
<feature type="region of interest" description="Disordered" evidence="1">
    <location>
        <begin position="1"/>
        <end position="41"/>
    </location>
</feature>
<evidence type="ECO:0000313" key="2">
    <source>
        <dbReference type="EMBL" id="QHV89602.1"/>
    </source>
</evidence>
<gene>
    <name evidence="2" type="ORF">PGJFMKIC_00036</name>
</gene>
<feature type="compositionally biased region" description="Basic residues" evidence="1">
    <location>
        <begin position="88"/>
        <end position="97"/>
    </location>
</feature>
<dbReference type="AlphaFoldDB" id="A0A6D1P2D8"/>
<sequence length="134" mass="14468">MAKNFVDGISSPGLLKRDVVTPAPGKSTAGNRPQGGGGRVDCAIRRSCLTHRKVCRERRFRRDRGGATGTVAASLVFQTSDRSGSPKPRQRVRRRLAGARQQLPVGVGPDDRMPPGSREPKVSPPPEIRTTETT</sequence>
<feature type="compositionally biased region" description="Basic and acidic residues" evidence="1">
    <location>
        <begin position="109"/>
        <end position="121"/>
    </location>
</feature>
<evidence type="ECO:0000256" key="1">
    <source>
        <dbReference type="SAM" id="MobiDB-lite"/>
    </source>
</evidence>
<feature type="region of interest" description="Disordered" evidence="1">
    <location>
        <begin position="59"/>
        <end position="134"/>
    </location>
</feature>
<dbReference type="EMBL" id="MN419432">
    <property type="protein sequence ID" value="QHV89602.1"/>
    <property type="molecule type" value="Genomic_DNA"/>
</dbReference>
<organism evidence="2">
    <name type="scientific">Escherichia coli</name>
    <dbReference type="NCBI Taxonomy" id="562"/>
    <lineage>
        <taxon>Bacteria</taxon>
        <taxon>Pseudomonadati</taxon>
        <taxon>Pseudomonadota</taxon>
        <taxon>Gammaproteobacteria</taxon>
        <taxon>Enterobacterales</taxon>
        <taxon>Enterobacteriaceae</taxon>
        <taxon>Escherichia</taxon>
    </lineage>
</organism>
<proteinExistence type="predicted"/>
<name>A0A6D1P2D8_ECOLX</name>
<accession>A0A6D1P2D8</accession>
<protein>
    <submittedName>
        <fullName evidence="2">Uncharacterized protein</fullName>
    </submittedName>
</protein>
<keyword evidence="2" id="KW-0614">Plasmid</keyword>
<geneLocation type="plasmid" evidence="2">
    <name>p21254</name>
</geneLocation>